<dbReference type="GO" id="GO:0046872">
    <property type="term" value="F:metal ion binding"/>
    <property type="evidence" value="ECO:0007669"/>
    <property type="project" value="UniProtKB-KW"/>
</dbReference>
<evidence type="ECO:0000313" key="3">
    <source>
        <dbReference type="Proteomes" id="UP000345637"/>
    </source>
</evidence>
<dbReference type="AlphaFoldDB" id="A0A485AP56"/>
<protein>
    <submittedName>
        <fullName evidence="2">Magnesium-transporting ATPase, P-type 1</fullName>
        <ecNumber evidence="2">3.6.3.2</ecNumber>
    </submittedName>
</protein>
<dbReference type="SUPFAM" id="SSF56784">
    <property type="entry name" value="HAD-like"/>
    <property type="match status" value="1"/>
</dbReference>
<organism evidence="2 3">
    <name type="scientific">Raoultella planticola</name>
    <name type="common">Klebsiella planticola</name>
    <dbReference type="NCBI Taxonomy" id="575"/>
    <lineage>
        <taxon>Bacteria</taxon>
        <taxon>Pseudomonadati</taxon>
        <taxon>Pseudomonadota</taxon>
        <taxon>Gammaproteobacteria</taxon>
        <taxon>Enterobacterales</taxon>
        <taxon>Enterobacteriaceae</taxon>
        <taxon>Klebsiella/Raoultella group</taxon>
        <taxon>Raoultella</taxon>
    </lineage>
</organism>
<evidence type="ECO:0000256" key="1">
    <source>
        <dbReference type="ARBA" id="ARBA00022723"/>
    </source>
</evidence>
<dbReference type="EC" id="3.6.3.2" evidence="2"/>
<proteinExistence type="predicted"/>
<dbReference type="PANTHER" id="PTHR42861">
    <property type="entry name" value="CALCIUM-TRANSPORTING ATPASE"/>
    <property type="match status" value="1"/>
</dbReference>
<dbReference type="InterPro" id="IPR001757">
    <property type="entry name" value="P_typ_ATPase"/>
</dbReference>
<dbReference type="GO" id="GO:0005524">
    <property type="term" value="F:ATP binding"/>
    <property type="evidence" value="ECO:0007669"/>
    <property type="project" value="InterPro"/>
</dbReference>
<dbReference type="GO" id="GO:0016887">
    <property type="term" value="F:ATP hydrolysis activity"/>
    <property type="evidence" value="ECO:0007669"/>
    <property type="project" value="InterPro"/>
</dbReference>
<reference evidence="2 3" key="1">
    <citation type="submission" date="2019-03" db="EMBL/GenBank/DDBJ databases">
        <authorList>
            <consortium name="Pathogen Informatics"/>
        </authorList>
    </citation>
    <scope>NUCLEOTIDE SEQUENCE [LARGE SCALE GENOMIC DNA]</scope>
    <source>
        <strain evidence="2 3">NCTC12998</strain>
    </source>
</reference>
<dbReference type="InterPro" id="IPR023214">
    <property type="entry name" value="HAD_sf"/>
</dbReference>
<dbReference type="EMBL" id="CAADJE010000020">
    <property type="protein sequence ID" value="VFS62470.1"/>
    <property type="molecule type" value="Genomic_DNA"/>
</dbReference>
<dbReference type="InterPro" id="IPR036412">
    <property type="entry name" value="HAD-like_sf"/>
</dbReference>
<dbReference type="Gene3D" id="3.40.50.1000">
    <property type="entry name" value="HAD superfamily/HAD-like"/>
    <property type="match status" value="1"/>
</dbReference>
<keyword evidence="1" id="KW-0479">Metal-binding</keyword>
<evidence type="ECO:0000313" key="2">
    <source>
        <dbReference type="EMBL" id="VFS62470.1"/>
    </source>
</evidence>
<dbReference type="NCBIfam" id="TIGR01494">
    <property type="entry name" value="ATPase_P-type"/>
    <property type="match status" value="1"/>
</dbReference>
<name>A0A485AP56_RAOPL</name>
<keyword evidence="2" id="KW-0378">Hydrolase</keyword>
<sequence>MCHEVGLDAGEVVTGSQIEGMSDDELAALAKRTTLFARLAPLHKERIVTLLKREGHVVGFMGDGINDAPALRAADIGISVDGAVDIAREAADIILLEKA</sequence>
<gene>
    <name evidence="2" type="primary">mgtA_2</name>
    <name evidence="2" type="ORF">NCTC12998_01896</name>
</gene>
<dbReference type="GO" id="GO:0016020">
    <property type="term" value="C:membrane"/>
    <property type="evidence" value="ECO:0007669"/>
    <property type="project" value="InterPro"/>
</dbReference>
<accession>A0A485AP56</accession>
<dbReference type="PRINTS" id="PR00120">
    <property type="entry name" value="HATPASE"/>
</dbReference>
<dbReference type="PRINTS" id="PR00119">
    <property type="entry name" value="CATATPASE"/>
</dbReference>
<dbReference type="Proteomes" id="UP000345637">
    <property type="component" value="Unassembled WGS sequence"/>
</dbReference>